<protein>
    <submittedName>
        <fullName evidence="1">DUF2922 family protein</fullName>
    </submittedName>
</protein>
<dbReference type="RefSeq" id="WP_132745341.1">
    <property type="nucleotide sequence ID" value="NZ_SLXK01000008.1"/>
</dbReference>
<comment type="caution">
    <text evidence="1">The sequence shown here is derived from an EMBL/GenBank/DDBJ whole genome shotgun (WGS) entry which is preliminary data.</text>
</comment>
<accession>A0A4R2P6B6</accession>
<dbReference type="InterPro" id="IPR021321">
    <property type="entry name" value="DUF2922"/>
</dbReference>
<proteinExistence type="predicted"/>
<keyword evidence="2" id="KW-1185">Reference proteome</keyword>
<evidence type="ECO:0000313" key="1">
    <source>
        <dbReference type="EMBL" id="TCP29768.1"/>
    </source>
</evidence>
<sequence length="70" mass="7514">MKTIELIFENEEGGTVRISLDHPVEPYDPATVKAAIDAVLAEDVYTSAGGGLVKSKGARIIERNVTELTL</sequence>
<reference evidence="1 2" key="1">
    <citation type="submission" date="2019-03" db="EMBL/GenBank/DDBJ databases">
        <title>Genomic Encyclopedia of Type Strains, Phase IV (KMG-IV): sequencing the most valuable type-strain genomes for metagenomic binning, comparative biology and taxonomic classification.</title>
        <authorList>
            <person name="Goeker M."/>
        </authorList>
    </citation>
    <scope>NUCLEOTIDE SEQUENCE [LARGE SCALE GENOMIC DNA]</scope>
    <source>
        <strain evidence="1 2">DSM 19377</strain>
    </source>
</reference>
<evidence type="ECO:0000313" key="2">
    <source>
        <dbReference type="Proteomes" id="UP000295416"/>
    </source>
</evidence>
<gene>
    <name evidence="1" type="ORF">EV207_10860</name>
</gene>
<dbReference type="Proteomes" id="UP000295416">
    <property type="component" value="Unassembled WGS sequence"/>
</dbReference>
<dbReference type="Pfam" id="PF11148">
    <property type="entry name" value="DUF2922"/>
    <property type="match status" value="1"/>
</dbReference>
<organism evidence="1 2">
    <name type="scientific">Scopulibacillus darangshiensis</name>
    <dbReference type="NCBI Taxonomy" id="442528"/>
    <lineage>
        <taxon>Bacteria</taxon>
        <taxon>Bacillati</taxon>
        <taxon>Bacillota</taxon>
        <taxon>Bacilli</taxon>
        <taxon>Bacillales</taxon>
        <taxon>Sporolactobacillaceae</taxon>
        <taxon>Scopulibacillus</taxon>
    </lineage>
</organism>
<dbReference type="AlphaFoldDB" id="A0A4R2P6B6"/>
<name>A0A4R2P6B6_9BACL</name>
<dbReference type="EMBL" id="SLXK01000008">
    <property type="protein sequence ID" value="TCP29768.1"/>
    <property type="molecule type" value="Genomic_DNA"/>
</dbReference>
<dbReference type="OrthoDB" id="2454247at2"/>